<evidence type="ECO:0000313" key="3">
    <source>
        <dbReference type="EMBL" id="WZN63667.1"/>
    </source>
</evidence>
<dbReference type="PANTHER" id="PTHR34289:SF3">
    <property type="entry name" value="PROTEIN, PUTATIVE (DUF819)-RELATED"/>
    <property type="match status" value="1"/>
</dbReference>
<feature type="compositionally biased region" description="Basic residues" evidence="1">
    <location>
        <begin position="19"/>
        <end position="28"/>
    </location>
</feature>
<feature type="transmembrane region" description="Helical" evidence="2">
    <location>
        <begin position="154"/>
        <end position="179"/>
    </location>
</feature>
<feature type="region of interest" description="Disordered" evidence="1">
    <location>
        <begin position="1"/>
        <end position="62"/>
    </location>
</feature>
<keyword evidence="2" id="KW-1133">Transmembrane helix</keyword>
<feature type="transmembrane region" description="Helical" evidence="2">
    <location>
        <begin position="423"/>
        <end position="441"/>
    </location>
</feature>
<keyword evidence="4" id="KW-1185">Reference proteome</keyword>
<feature type="transmembrane region" description="Helical" evidence="2">
    <location>
        <begin position="302"/>
        <end position="318"/>
    </location>
</feature>
<feature type="transmembrane region" description="Helical" evidence="2">
    <location>
        <begin position="330"/>
        <end position="349"/>
    </location>
</feature>
<feature type="transmembrane region" description="Helical" evidence="2">
    <location>
        <begin position="219"/>
        <end position="240"/>
    </location>
</feature>
<dbReference type="AlphaFoldDB" id="A0AAX4PBC3"/>
<dbReference type="InterPro" id="IPR008537">
    <property type="entry name" value="DUF819"/>
</dbReference>
<dbReference type="PANTHER" id="PTHR34289">
    <property type="entry name" value="PROTEIN, PUTATIVE (DUF819)-RELATED"/>
    <property type="match status" value="1"/>
</dbReference>
<evidence type="ECO:0000256" key="2">
    <source>
        <dbReference type="SAM" id="Phobius"/>
    </source>
</evidence>
<feature type="compositionally biased region" description="Polar residues" evidence="1">
    <location>
        <begin position="37"/>
        <end position="47"/>
    </location>
</feature>
<proteinExistence type="predicted"/>
<keyword evidence="2" id="KW-0812">Transmembrane</keyword>
<name>A0AAX4PBC3_9CHLO</name>
<gene>
    <name evidence="3" type="ORF">HKI87_08g52180</name>
</gene>
<keyword evidence="2" id="KW-0472">Membrane</keyword>
<dbReference type="Proteomes" id="UP001472866">
    <property type="component" value="Chromosome 08"/>
</dbReference>
<organism evidence="3 4">
    <name type="scientific">Chloropicon roscoffensis</name>
    <dbReference type="NCBI Taxonomy" id="1461544"/>
    <lineage>
        <taxon>Eukaryota</taxon>
        <taxon>Viridiplantae</taxon>
        <taxon>Chlorophyta</taxon>
        <taxon>Chloropicophyceae</taxon>
        <taxon>Chloropicales</taxon>
        <taxon>Chloropicaceae</taxon>
        <taxon>Chloropicon</taxon>
    </lineage>
</organism>
<reference evidence="3 4" key="1">
    <citation type="submission" date="2024-03" db="EMBL/GenBank/DDBJ databases">
        <title>Complete genome sequence of the green alga Chloropicon roscoffensis RCC1871.</title>
        <authorList>
            <person name="Lemieux C."/>
            <person name="Pombert J.-F."/>
            <person name="Otis C."/>
            <person name="Turmel M."/>
        </authorList>
    </citation>
    <scope>NUCLEOTIDE SEQUENCE [LARGE SCALE GENOMIC DNA]</scope>
    <source>
        <strain evidence="3 4">RCC1871</strain>
    </source>
</reference>
<dbReference type="Pfam" id="PF05684">
    <property type="entry name" value="DUF819"/>
    <property type="match status" value="1"/>
</dbReference>
<evidence type="ECO:0000256" key="1">
    <source>
        <dbReference type="SAM" id="MobiDB-lite"/>
    </source>
</evidence>
<evidence type="ECO:0000313" key="4">
    <source>
        <dbReference type="Proteomes" id="UP001472866"/>
    </source>
</evidence>
<sequence length="447" mass="46783">MVPRRCGGVRAGMAPVAGRRPRDRHSRPSRPAGARQTLPSRSGSGLRTQRHRRNEKPPQRLQTRASVAVWRDWTAIAFSGVLGLYLERRGNKLVKTLSAPLLATLAGLLFTNCGLTPSSSEVYSVVNKVLLPLAVPMLLLGADLRKVLTQTKRLLGCFLLGSLATCLSTVAAFAIVPLAPSLGAQDAWKVASALASRHIGGAVNYIAVSQTLEVTGDTVAAALAADNLICALYFMAIFWLSRKVGPEQGAAEASQQAEAAEEGGGEAKISVYEAGLAVAFSSVVCLVSSALASRVVGRPGTLIPLATLITVFAATIAPKRLQSFSGAGEGVALLIMQFFFATVGCSGSIHKVVSLAPLLFAFCLLQVFVHLGIVLAAGKLLGYSRKEIVLASNANVGGPTTAAAMCVAKGWRAYFIPSMLSGILGYTIATFVCIGLGVSVLKPMALR</sequence>
<protein>
    <submittedName>
        <fullName evidence="3">DUF819 domain-containing protein</fullName>
    </submittedName>
</protein>
<feature type="transmembrane region" description="Helical" evidence="2">
    <location>
        <begin position="355"/>
        <end position="376"/>
    </location>
</feature>
<dbReference type="EMBL" id="CP151508">
    <property type="protein sequence ID" value="WZN63667.1"/>
    <property type="molecule type" value="Genomic_DNA"/>
</dbReference>
<accession>A0AAX4PBC3</accession>